<evidence type="ECO:0000313" key="2">
    <source>
        <dbReference type="EMBL" id="BAJ31021.1"/>
    </source>
</evidence>
<sequence>MGMFFLGLSIGLMLGVAGCCVVLAWLRALLSDATASERLRVREEGLDAASRITAASHQAQLAMLRVLMHGSEK</sequence>
<dbReference type="KEGG" id="ksk:KSE_52470"/>
<proteinExistence type="predicted"/>
<organism evidence="2 3">
    <name type="scientific">Kitasatospora setae (strain ATCC 33774 / DSM 43861 / JCM 3304 / KCC A-0304 / NBRC 14216 / KM-6054)</name>
    <name type="common">Streptomyces setae</name>
    <dbReference type="NCBI Taxonomy" id="452652"/>
    <lineage>
        <taxon>Bacteria</taxon>
        <taxon>Bacillati</taxon>
        <taxon>Actinomycetota</taxon>
        <taxon>Actinomycetes</taxon>
        <taxon>Kitasatosporales</taxon>
        <taxon>Streptomycetaceae</taxon>
        <taxon>Kitasatospora</taxon>
    </lineage>
</organism>
<accession>E4NHP1</accession>
<dbReference type="HOGENOM" id="CLU_2699806_0_0_11"/>
<dbReference type="EMBL" id="AP010968">
    <property type="protein sequence ID" value="BAJ31021.1"/>
    <property type="molecule type" value="Genomic_DNA"/>
</dbReference>
<dbReference type="Proteomes" id="UP000007076">
    <property type="component" value="Chromosome"/>
</dbReference>
<keyword evidence="3" id="KW-1185">Reference proteome</keyword>
<keyword evidence="1" id="KW-0812">Transmembrane</keyword>
<keyword evidence="1" id="KW-1133">Transmembrane helix</keyword>
<evidence type="ECO:0000256" key="1">
    <source>
        <dbReference type="SAM" id="Phobius"/>
    </source>
</evidence>
<gene>
    <name evidence="2" type="ordered locus">KSE_52470</name>
</gene>
<evidence type="ECO:0000313" key="3">
    <source>
        <dbReference type="Proteomes" id="UP000007076"/>
    </source>
</evidence>
<keyword evidence="1" id="KW-0472">Membrane</keyword>
<dbReference type="AlphaFoldDB" id="E4NHP1"/>
<reference evidence="2 3" key="1">
    <citation type="journal article" date="2010" name="DNA Res.">
        <title>Genome sequence of Kitasatospora setae NBRC 14216T: an evolutionary snapshot of the family Streptomycetaceae.</title>
        <authorList>
            <person name="Ichikawa N."/>
            <person name="Oguchi A."/>
            <person name="Ikeda H."/>
            <person name="Ishikawa J."/>
            <person name="Kitani S."/>
            <person name="Watanabe Y."/>
            <person name="Nakamura S."/>
            <person name="Katano Y."/>
            <person name="Kishi E."/>
            <person name="Sasagawa M."/>
            <person name="Ankai A."/>
            <person name="Fukui S."/>
            <person name="Hashimoto Y."/>
            <person name="Kamata S."/>
            <person name="Otoguro M."/>
            <person name="Tanikawa S."/>
            <person name="Nihira T."/>
            <person name="Horinouchi S."/>
            <person name="Ohnishi Y."/>
            <person name="Hayakawa M."/>
            <person name="Kuzuyama T."/>
            <person name="Arisawa A."/>
            <person name="Nomoto F."/>
            <person name="Miura H."/>
            <person name="Takahashi Y."/>
            <person name="Fujita N."/>
        </authorList>
    </citation>
    <scope>NUCLEOTIDE SEQUENCE [LARGE SCALE GENOMIC DNA]</scope>
    <source>
        <strain evidence="3">ATCC 33774 / DSM 43861 / JCM 3304 / KCC A-0304 / NBRC 14216 / KM-6054</strain>
    </source>
</reference>
<feature type="transmembrane region" description="Helical" evidence="1">
    <location>
        <begin position="6"/>
        <end position="30"/>
    </location>
</feature>
<dbReference type="STRING" id="452652.KSE_52470"/>
<protein>
    <submittedName>
        <fullName evidence="2">Uncharacterized protein</fullName>
    </submittedName>
</protein>
<name>E4NHP1_KITSK</name>